<feature type="compositionally biased region" description="Low complexity" evidence="1">
    <location>
        <begin position="692"/>
        <end position="703"/>
    </location>
</feature>
<dbReference type="Proteomes" id="UP000054988">
    <property type="component" value="Unassembled WGS sequence"/>
</dbReference>
<feature type="compositionally biased region" description="Basic residues" evidence="1">
    <location>
        <begin position="196"/>
        <end position="206"/>
    </location>
</feature>
<evidence type="ECO:0000313" key="2">
    <source>
        <dbReference type="EMBL" id="KTB30840.1"/>
    </source>
</evidence>
<dbReference type="EMBL" id="LATX01002362">
    <property type="protein sequence ID" value="KTB30840.1"/>
    <property type="molecule type" value="Genomic_DNA"/>
</dbReference>
<evidence type="ECO:0000256" key="1">
    <source>
        <dbReference type="SAM" id="MobiDB-lite"/>
    </source>
</evidence>
<feature type="compositionally biased region" description="Pro residues" evidence="1">
    <location>
        <begin position="952"/>
        <end position="962"/>
    </location>
</feature>
<dbReference type="Gene3D" id="2.30.29.30">
    <property type="entry name" value="Pleckstrin-homology domain (PH domain)/Phosphotyrosine-binding domain (PTB)"/>
    <property type="match status" value="1"/>
</dbReference>
<protein>
    <recommendedName>
        <fullName evidence="4">PH domain-containing protein</fullName>
    </recommendedName>
</protein>
<evidence type="ECO:0008006" key="4">
    <source>
        <dbReference type="Google" id="ProtNLM"/>
    </source>
</evidence>
<feature type="compositionally biased region" description="Polar residues" evidence="1">
    <location>
        <begin position="1"/>
        <end position="19"/>
    </location>
</feature>
<feature type="compositionally biased region" description="Pro residues" evidence="1">
    <location>
        <begin position="895"/>
        <end position="910"/>
    </location>
</feature>
<dbReference type="PANTHER" id="PTHR24216">
    <property type="entry name" value="PAXILLIN-RELATED"/>
    <property type="match status" value="1"/>
</dbReference>
<feature type="region of interest" description="Disordered" evidence="1">
    <location>
        <begin position="133"/>
        <end position="271"/>
    </location>
</feature>
<dbReference type="eggNOG" id="ENOG502SME4">
    <property type="taxonomic scope" value="Eukaryota"/>
</dbReference>
<feature type="region of interest" description="Disordered" evidence="1">
    <location>
        <begin position="1"/>
        <end position="22"/>
    </location>
</feature>
<comment type="caution">
    <text evidence="2">The sequence shown here is derived from an EMBL/GenBank/DDBJ whole genome shotgun (WGS) entry which is preliminary data.</text>
</comment>
<feature type="compositionally biased region" description="Basic and acidic residues" evidence="1">
    <location>
        <begin position="142"/>
        <end position="166"/>
    </location>
</feature>
<feature type="compositionally biased region" description="Polar residues" evidence="1">
    <location>
        <begin position="491"/>
        <end position="516"/>
    </location>
</feature>
<feature type="compositionally biased region" description="Low complexity" evidence="1">
    <location>
        <begin position="829"/>
        <end position="861"/>
    </location>
</feature>
<feature type="compositionally biased region" description="Low complexity" evidence="1">
    <location>
        <begin position="976"/>
        <end position="987"/>
    </location>
</feature>
<feature type="compositionally biased region" description="Low complexity" evidence="1">
    <location>
        <begin position="555"/>
        <end position="571"/>
    </location>
</feature>
<feature type="compositionally biased region" description="Low complexity" evidence="1">
    <location>
        <begin position="177"/>
        <end position="188"/>
    </location>
</feature>
<reference evidence="2 3" key="1">
    <citation type="submission" date="2015-12" db="EMBL/GenBank/DDBJ databases">
        <title>Draft genome sequence of Moniliophthora roreri, the causal agent of frosty pod rot of cacao.</title>
        <authorList>
            <person name="Aime M.C."/>
            <person name="Diaz-Valderrama J.R."/>
            <person name="Kijpornyongpan T."/>
            <person name="Phillips-Mora W."/>
        </authorList>
    </citation>
    <scope>NUCLEOTIDE SEQUENCE [LARGE SCALE GENOMIC DNA]</scope>
    <source>
        <strain evidence="2 3">MCA 2952</strain>
    </source>
</reference>
<name>A0A0W0F3K1_MONRR</name>
<proteinExistence type="predicted"/>
<feature type="region of interest" description="Disordered" evidence="1">
    <location>
        <begin position="648"/>
        <end position="1098"/>
    </location>
</feature>
<feature type="compositionally biased region" description="Low complexity" evidence="1">
    <location>
        <begin position="213"/>
        <end position="230"/>
    </location>
</feature>
<accession>A0A0W0F3K1</accession>
<gene>
    <name evidence="2" type="ORF">WG66_16615</name>
</gene>
<feature type="compositionally biased region" description="Polar residues" evidence="1">
    <location>
        <begin position="719"/>
        <end position="731"/>
    </location>
</feature>
<feature type="compositionally biased region" description="Low complexity" evidence="1">
    <location>
        <begin position="1038"/>
        <end position="1094"/>
    </location>
</feature>
<evidence type="ECO:0000313" key="3">
    <source>
        <dbReference type="Proteomes" id="UP000054988"/>
    </source>
</evidence>
<sequence length="1192" mass="126024">MDTSTLPFRLRSNSHSNTSLHDDPASRCAFVCFVLSGYADLKFSGAVGQRGRSAAPVPNSPDKRNSSRASLLVMASDALNFNFGRRRKSIRQPLVPQRPMPIILPDVIEISAAHKDEEVEERGRLREQAAQALGLSLSPDDGNERSVLDSLGHERIDSRDEPRDSTEQGTDQDTLDESVSVTRSSESVGAPSHAPSHLHHKPRRPNSSHSTRSPLNSSISVSIPSAPSVLGHGRSRSGSMPAALPSPKTPSHGRSSSIGRSPIPPFPSTPSALTHFTQLSSTFPKYHPPSSLRIFALSKQWKTRFMVLSSPPTPSLPAFLSRGFGSSSNSTPPVSYLHLFKSSAGEEKEIERLEINEDSVVFVAEEEVGGRKHVIKVGGVDVGAMRKDLNQEDSGRTMWFLQMTDSVQAQKWIASIKNAILNQRSMRAGLGLHSNASGLGIAEPRGDMDVMLSMRAQGITSSPATPPEPPSSPDTRRNPYASSPSSIRSSHTQTLGNGSVTSHNHNLSGGSSQGNGAVSALKGLFSGGNRPRSSSRATSICSDQGDESRRESVHSSILGTTGSGSSKGNSLMNLLRSNTLDTLGNSTTASPPVPIPSPAQSHFHPRTTNADLRQHHLSQLDRKIIDDPNALDRDDDLATPIFRTPVNVFDGNTRDGDHSSSRATRALTMDAISLQPPPRKRWTSYGAQHPFATADTTTTSSQDDGNESHSFTDRLSVHDQAQSTSTTSGLSISPGGMSGFSFGTPEERPRSPSMGSVSTVGSENGRAGSVNGERASINTKRSSVHKRWSRQLPQRLTPPSGPPPAVPSGETSSSNVSTKAHPYATVDGSPSRSSRASIPSFSKRASASSAFSISSLNSSQSHGAASNGVSHSRPVSGLSGISHSRPGSSHRASMSPPPRPAPTFALPPAPMTHQDDASHPQTQSAPSSAAPYKQSFRDSVSARAIRLSLTAPKPPPNTTLPPRPDENSSLPRRRAGSGATTSTKTSSVLYSIPGSPVPPPTIHSAAASSREPTDPLPLTPTSPVSRHSGLPPSPTASPAPSRAASIKQRLRILSTPSPSSPTILSNITSSSQSSSRPQLATLTTSTTPSGTPQAEKASFIDNNPSFATLASPVSPSFPTPKIHTITPHEPEPELTSLSPPPRRASKRVSIPDSEPSTSIAIPEESPTAEDQSFLSSSLSRHGSVISLGIVSM</sequence>
<feature type="compositionally biased region" description="Polar residues" evidence="1">
    <location>
        <begin position="531"/>
        <end position="542"/>
    </location>
</feature>
<dbReference type="InterPro" id="IPR011993">
    <property type="entry name" value="PH-like_dom_sf"/>
</dbReference>
<feature type="compositionally biased region" description="Polar residues" evidence="1">
    <location>
        <begin position="575"/>
        <end position="590"/>
    </location>
</feature>
<feature type="region of interest" description="Disordered" evidence="1">
    <location>
        <begin position="1110"/>
        <end position="1178"/>
    </location>
</feature>
<feature type="compositionally biased region" description="Polar residues" evidence="1">
    <location>
        <begin position="753"/>
        <end position="762"/>
    </location>
</feature>
<organism evidence="2 3">
    <name type="scientific">Moniliophthora roreri</name>
    <name type="common">Frosty pod rot fungus</name>
    <name type="synonym">Monilia roreri</name>
    <dbReference type="NCBI Taxonomy" id="221103"/>
    <lineage>
        <taxon>Eukaryota</taxon>
        <taxon>Fungi</taxon>
        <taxon>Dikarya</taxon>
        <taxon>Basidiomycota</taxon>
        <taxon>Agaricomycotina</taxon>
        <taxon>Agaricomycetes</taxon>
        <taxon>Agaricomycetidae</taxon>
        <taxon>Agaricales</taxon>
        <taxon>Marasmiineae</taxon>
        <taxon>Marasmiaceae</taxon>
        <taxon>Moniliophthora</taxon>
    </lineage>
</organism>
<feature type="compositionally biased region" description="Basic and acidic residues" evidence="1">
    <location>
        <begin position="706"/>
        <end position="717"/>
    </location>
</feature>
<dbReference type="PANTHER" id="PTHR24216:SF65">
    <property type="entry name" value="PAXILLIN-LIKE PROTEIN 1"/>
    <property type="match status" value="1"/>
</dbReference>
<feature type="region of interest" description="Disordered" evidence="1">
    <location>
        <begin position="459"/>
        <end position="605"/>
    </location>
</feature>
<feature type="compositionally biased region" description="Low complexity" evidence="1">
    <location>
        <begin position="250"/>
        <end position="261"/>
    </location>
</feature>
<dbReference type="AlphaFoldDB" id="A0A0W0F3K1"/>